<keyword evidence="9" id="KW-0732">Signal</keyword>
<evidence type="ECO:0000256" key="5">
    <source>
        <dbReference type="ARBA" id="ARBA00023004"/>
    </source>
</evidence>
<dbReference type="InterPro" id="IPR036396">
    <property type="entry name" value="Cyt_P450_sf"/>
</dbReference>
<dbReference type="AlphaFoldDB" id="A0A2I1D1D8"/>
<dbReference type="SUPFAM" id="SSF48264">
    <property type="entry name" value="Cytochrome P450"/>
    <property type="match status" value="1"/>
</dbReference>
<dbReference type="PANTHER" id="PTHR24305">
    <property type="entry name" value="CYTOCHROME P450"/>
    <property type="match status" value="1"/>
</dbReference>
<accession>A0A2I1D1D8</accession>
<evidence type="ECO:0000256" key="2">
    <source>
        <dbReference type="ARBA" id="ARBA00010617"/>
    </source>
</evidence>
<keyword evidence="6 8" id="KW-0503">Monooxygenase</keyword>
<evidence type="ECO:0000313" key="11">
    <source>
        <dbReference type="Proteomes" id="UP000234254"/>
    </source>
</evidence>
<keyword evidence="3 7" id="KW-0479">Metal-binding</keyword>
<dbReference type="PRINTS" id="PR00463">
    <property type="entry name" value="EP450I"/>
</dbReference>
<comment type="caution">
    <text evidence="10">The sequence shown here is derived from an EMBL/GenBank/DDBJ whole genome shotgun (WGS) entry which is preliminary data.</text>
</comment>
<dbReference type="GO" id="GO:0005506">
    <property type="term" value="F:iron ion binding"/>
    <property type="evidence" value="ECO:0007669"/>
    <property type="project" value="InterPro"/>
</dbReference>
<dbReference type="InterPro" id="IPR001128">
    <property type="entry name" value="Cyt_P450"/>
</dbReference>
<dbReference type="Proteomes" id="UP000234254">
    <property type="component" value="Unassembled WGS sequence"/>
</dbReference>
<proteinExistence type="inferred from homology"/>
<dbReference type="GO" id="GO:0020037">
    <property type="term" value="F:heme binding"/>
    <property type="evidence" value="ECO:0007669"/>
    <property type="project" value="InterPro"/>
</dbReference>
<comment type="similarity">
    <text evidence="2 8">Belongs to the cytochrome P450 family.</text>
</comment>
<keyword evidence="7 8" id="KW-0349">Heme</keyword>
<dbReference type="GO" id="GO:0004497">
    <property type="term" value="F:monooxygenase activity"/>
    <property type="evidence" value="ECO:0007669"/>
    <property type="project" value="UniProtKB-KW"/>
</dbReference>
<keyword evidence="11" id="KW-1185">Reference proteome</keyword>
<dbReference type="InterPro" id="IPR017972">
    <property type="entry name" value="Cyt_P450_CS"/>
</dbReference>
<evidence type="ECO:0000313" key="10">
    <source>
        <dbReference type="EMBL" id="PKY03677.1"/>
    </source>
</evidence>
<name>A0A2I1D1D8_ASPC2</name>
<organism evidence="10 11">
    <name type="scientific">Aspergillus campestris (strain IBT 28561)</name>
    <dbReference type="NCBI Taxonomy" id="1392248"/>
    <lineage>
        <taxon>Eukaryota</taxon>
        <taxon>Fungi</taxon>
        <taxon>Dikarya</taxon>
        <taxon>Ascomycota</taxon>
        <taxon>Pezizomycotina</taxon>
        <taxon>Eurotiomycetes</taxon>
        <taxon>Eurotiomycetidae</taxon>
        <taxon>Eurotiales</taxon>
        <taxon>Aspergillaceae</taxon>
        <taxon>Aspergillus</taxon>
        <taxon>Aspergillus subgen. Circumdati</taxon>
    </lineage>
</organism>
<feature type="chain" id="PRO_5014128088" evidence="9">
    <location>
        <begin position="28"/>
        <end position="511"/>
    </location>
</feature>
<keyword evidence="4 8" id="KW-0560">Oxidoreductase</keyword>
<dbReference type="OrthoDB" id="2789670at2759"/>
<dbReference type="GeneID" id="36542712"/>
<keyword evidence="5 7" id="KW-0408">Iron</keyword>
<evidence type="ECO:0000256" key="7">
    <source>
        <dbReference type="PIRSR" id="PIRSR602401-1"/>
    </source>
</evidence>
<evidence type="ECO:0000256" key="9">
    <source>
        <dbReference type="SAM" id="SignalP"/>
    </source>
</evidence>
<dbReference type="Pfam" id="PF00067">
    <property type="entry name" value="p450"/>
    <property type="match status" value="1"/>
</dbReference>
<reference evidence="10" key="1">
    <citation type="submission" date="2016-12" db="EMBL/GenBank/DDBJ databases">
        <title>The genomes of Aspergillus section Nigri reveals drivers in fungal speciation.</title>
        <authorList>
            <consortium name="DOE Joint Genome Institute"/>
            <person name="Vesth T.C."/>
            <person name="Nybo J."/>
            <person name="Theobald S."/>
            <person name="Brandl J."/>
            <person name="Frisvad J.C."/>
            <person name="Nielsen K.F."/>
            <person name="Lyhne E.K."/>
            <person name="Kogle M.E."/>
            <person name="Kuo A."/>
            <person name="Riley R."/>
            <person name="Clum A."/>
            <person name="Nolan M."/>
            <person name="Lipzen A."/>
            <person name="Salamov A."/>
            <person name="Henrissat B."/>
            <person name="Wiebenga A."/>
            <person name="De vries R.P."/>
            <person name="Grigoriev I.V."/>
            <person name="Mortensen U.H."/>
            <person name="Andersen M.R."/>
            <person name="Baker S.E."/>
        </authorList>
    </citation>
    <scope>NUCLEOTIDE SEQUENCE</scope>
    <source>
        <strain evidence="10">IBT 28561</strain>
    </source>
</reference>
<dbReference type="PROSITE" id="PS00086">
    <property type="entry name" value="CYTOCHROME_P450"/>
    <property type="match status" value="1"/>
</dbReference>
<dbReference type="InterPro" id="IPR050121">
    <property type="entry name" value="Cytochrome_P450_monoxygenase"/>
</dbReference>
<gene>
    <name evidence="10" type="ORF">P168DRAFT_270110</name>
</gene>
<evidence type="ECO:0000256" key="8">
    <source>
        <dbReference type="RuleBase" id="RU000461"/>
    </source>
</evidence>
<evidence type="ECO:0000256" key="4">
    <source>
        <dbReference type="ARBA" id="ARBA00023002"/>
    </source>
</evidence>
<sequence length="511" mass="57843">MALSSMAGQALMVLVVFVAIKFRTSIGNAINRLISIAIRFHLSRSYPVQHVDDKLPLPTLPYRWPDSQGDGAKFLQGQSNSERWEKQLGSIYRLWSGMNPEVVLTRPEHIQAVFKDSHKHLKAKNNNSGYFLGQLLGQCVGLVSQDQWTRVRAIMEKPFHRSTSTTYIPLIRRRTQSFFQELWDTRDLSRGLLDPADDLKLLPFLVVAEIVYGRLAPEIENELRSLAPQRENLMKYVMKGGLTRFAWSQYLPTQANRELAAFQKQWLAFNERALSSAVKQGLHDAPIVHFFAARDAGELSTAELLHTLDEMLYANLDVTIGGVSWNVVFLAANRAIATQLRQEIADARSSSVAGDLDAYILSSSTLLAACVEEAARLRPLAAFSVPQAIPTARSVGGYHFPAGTNFVVDSYALNIRNPYWGDSRYEYRPERFLARSPTQARYHFWRFGFGPRQCMGKFVASNVIREILVHLVENYDLGMARPEAMEAWGRNPEVWINHPDMQVSCVKRDRG</sequence>
<dbReference type="Gene3D" id="1.10.630.10">
    <property type="entry name" value="Cytochrome P450"/>
    <property type="match status" value="1"/>
</dbReference>
<dbReference type="PANTHER" id="PTHR24305:SF166">
    <property type="entry name" value="CYTOCHROME P450 12A4, MITOCHONDRIAL-RELATED"/>
    <property type="match status" value="1"/>
</dbReference>
<dbReference type="EMBL" id="MSFM01000007">
    <property type="protein sequence ID" value="PKY03677.1"/>
    <property type="molecule type" value="Genomic_DNA"/>
</dbReference>
<comment type="cofactor">
    <cofactor evidence="1 7">
        <name>heme</name>
        <dbReference type="ChEBI" id="CHEBI:30413"/>
    </cofactor>
</comment>
<protein>
    <submittedName>
        <fullName evidence="10">Cytochrome p450 monooxygenase GliC</fullName>
    </submittedName>
</protein>
<evidence type="ECO:0000256" key="6">
    <source>
        <dbReference type="ARBA" id="ARBA00023033"/>
    </source>
</evidence>
<feature type="signal peptide" evidence="9">
    <location>
        <begin position="1"/>
        <end position="27"/>
    </location>
</feature>
<feature type="binding site" description="axial binding residue" evidence="7">
    <location>
        <position position="454"/>
    </location>
    <ligand>
        <name>heme</name>
        <dbReference type="ChEBI" id="CHEBI:30413"/>
    </ligand>
    <ligandPart>
        <name>Fe</name>
        <dbReference type="ChEBI" id="CHEBI:18248"/>
    </ligandPart>
</feature>
<dbReference type="InterPro" id="IPR002401">
    <property type="entry name" value="Cyt_P450_E_grp-I"/>
</dbReference>
<dbReference type="GO" id="GO:0016705">
    <property type="term" value="F:oxidoreductase activity, acting on paired donors, with incorporation or reduction of molecular oxygen"/>
    <property type="evidence" value="ECO:0007669"/>
    <property type="project" value="InterPro"/>
</dbReference>
<evidence type="ECO:0000256" key="1">
    <source>
        <dbReference type="ARBA" id="ARBA00001971"/>
    </source>
</evidence>
<dbReference type="RefSeq" id="XP_024692271.1">
    <property type="nucleotide sequence ID" value="XM_024835188.1"/>
</dbReference>
<dbReference type="VEuPathDB" id="FungiDB:P168DRAFT_270110"/>
<evidence type="ECO:0000256" key="3">
    <source>
        <dbReference type="ARBA" id="ARBA00022723"/>
    </source>
</evidence>
<dbReference type="CDD" id="cd20615">
    <property type="entry name" value="CYP_GliC-like"/>
    <property type="match status" value="1"/>
</dbReference>